<dbReference type="AlphaFoldDB" id="A0A2R6Y274"/>
<reference evidence="3" key="1">
    <citation type="journal article" date="2018" name="Sci. Rep.">
        <title>Lignite coal burning seam in the remote Altai Mountains harbors a hydrogen-driven thermophilic microbial community.</title>
        <authorList>
            <person name="Kadnikov V.V."/>
            <person name="Mardanov A.V."/>
            <person name="Ivasenko D.A."/>
            <person name="Antsiferov D.V."/>
            <person name="Beletsky A.V."/>
            <person name="Karnachuk O.V."/>
            <person name="Ravin N.V."/>
        </authorList>
    </citation>
    <scope>NUCLEOTIDE SEQUENCE [LARGE SCALE GENOMIC DNA]</scope>
</reference>
<proteinExistence type="predicted"/>
<evidence type="ECO:0000256" key="1">
    <source>
        <dbReference type="SAM" id="MobiDB-lite"/>
    </source>
</evidence>
<feature type="region of interest" description="Disordered" evidence="1">
    <location>
        <begin position="681"/>
        <end position="700"/>
    </location>
</feature>
<dbReference type="Pfam" id="PF09484">
    <property type="entry name" value="Cas_TM1802"/>
    <property type="match status" value="1"/>
</dbReference>
<evidence type="ECO:0000313" key="3">
    <source>
        <dbReference type="Proteomes" id="UP000244338"/>
    </source>
</evidence>
<evidence type="ECO:0000313" key="2">
    <source>
        <dbReference type="EMBL" id="PTQ56797.1"/>
    </source>
</evidence>
<organism evidence="2 3">
    <name type="scientific">Candidatus Carbonibacillus altaicus</name>
    <dbReference type="NCBI Taxonomy" id="2163959"/>
    <lineage>
        <taxon>Bacteria</taxon>
        <taxon>Bacillati</taxon>
        <taxon>Bacillota</taxon>
        <taxon>Bacilli</taxon>
        <taxon>Bacillales</taxon>
        <taxon>Candidatus Carbonibacillus</taxon>
    </lineage>
</organism>
<dbReference type="Proteomes" id="UP000244338">
    <property type="component" value="Unassembled WGS sequence"/>
</dbReference>
<dbReference type="EMBL" id="PEBX01000019">
    <property type="protein sequence ID" value="PTQ56797.1"/>
    <property type="molecule type" value="Genomic_DNA"/>
</dbReference>
<accession>A0A2R6Y274</accession>
<gene>
    <name evidence="2" type="ORF">BSOLF_2685</name>
</gene>
<protein>
    <submittedName>
        <fullName evidence="2">CRISPR-associated protein, Csh1 family</fullName>
    </submittedName>
</protein>
<dbReference type="InterPro" id="IPR013389">
    <property type="entry name" value="CRISPR-assoc_prot_Cas8b"/>
</dbReference>
<name>A0A2R6Y274_9BACL</name>
<sequence>MNLTQVTARIGREREEDASPLLSLIKDPKKVKEKETPYILFMTIHLDDQYIRFDQPSPYNEEVPKKYYYFGNNSAQEAQVYLVREVDSLHYLLTSVWGELIQALEKAGLKESRLYQLLQTMKSGGMILEGGKKGKGVLDLSFLPLPQEFYGERLRYDEQDEKNKKKILIGKHELSFEAYLKKTIGDERKENRYVLVIPRIMKDHQVYIPSQMEDYHQLIKKIRRLEDSVEGGNDSTDGKEGKVCYICHQRKADVSSDYTTKFLRSGINKFFVTKKTNFSRNLVNKESYDDNYAICSTCYQDLLAGEKRIERDFRTDIAGENVFILPEGLFDTFSYEALGRIKRGVDLAFQSKVAEDWFLRIEAGAYEFKENKYTVNMIFYRTDGNSVSLLEAIEDVPTLRYLQLMERFRDESEKYRDWLTGFSMGTIYRMVPIHRTKDGTQTDVKRVLSLYHALLSGYIIEREQLFRLFSEAMEKGIKQLQKEEMTDYINLELYGYRREPNFYIRTQVFRYILLFHVLQEIGLLDQPIFHSVDERSIKMDGETLTKEKEKPWFEREIDEIEAFLNDQGFSDRAKALFYLGSLVYSVGKEQERKGHQDKPILKKISFQGMNVKEIIRLYEEVVEKLRQYDAIYLSNELRMNRFHRYFGNLEEKWELSDHANLFYLMAGYAYQVKWRKEEDLQAKGRKDQVEGEGKENDDQE</sequence>
<comment type="caution">
    <text evidence="2">The sequence shown here is derived from an EMBL/GenBank/DDBJ whole genome shotgun (WGS) entry which is preliminary data.</text>
</comment>